<dbReference type="RefSeq" id="WP_243331857.1">
    <property type="nucleotide sequence ID" value="NZ_AP027081.1"/>
</dbReference>
<dbReference type="CDD" id="cd01448">
    <property type="entry name" value="TST_Repeat_1"/>
    <property type="match status" value="1"/>
</dbReference>
<proteinExistence type="predicted"/>
<feature type="domain" description="Rhodanese" evidence="3">
    <location>
        <begin position="12"/>
        <end position="129"/>
    </location>
</feature>
<dbReference type="InterPro" id="IPR001763">
    <property type="entry name" value="Rhodanese-like_dom"/>
</dbReference>
<dbReference type="CDD" id="cd01449">
    <property type="entry name" value="TST_Repeat_2"/>
    <property type="match status" value="1"/>
</dbReference>
<evidence type="ECO:0000259" key="3">
    <source>
        <dbReference type="PROSITE" id="PS50206"/>
    </source>
</evidence>
<dbReference type="KEGG" id="msea:METESE_24650"/>
<keyword evidence="1" id="KW-0808">Transferase</keyword>
<dbReference type="Proteomes" id="UP001228113">
    <property type="component" value="Chromosome"/>
</dbReference>
<accession>A0AA48H0Q9</accession>
<dbReference type="Pfam" id="PF00581">
    <property type="entry name" value="Rhodanese"/>
    <property type="match status" value="2"/>
</dbReference>
<dbReference type="SUPFAM" id="SSF52821">
    <property type="entry name" value="Rhodanese/Cell cycle control phosphatase"/>
    <property type="match status" value="2"/>
</dbReference>
<protein>
    <submittedName>
        <fullName evidence="4">Thiosulfate sulfurtransferase</fullName>
    </submittedName>
</protein>
<dbReference type="InterPro" id="IPR036873">
    <property type="entry name" value="Rhodanese-like_dom_sf"/>
</dbReference>
<dbReference type="AlphaFoldDB" id="A0AA48H0Q9"/>
<dbReference type="InterPro" id="IPR045078">
    <property type="entry name" value="TST/MPST-like"/>
</dbReference>
<evidence type="ECO:0000313" key="5">
    <source>
        <dbReference type="Proteomes" id="UP001228113"/>
    </source>
</evidence>
<keyword evidence="2" id="KW-0677">Repeat</keyword>
<dbReference type="Gene3D" id="3.40.250.10">
    <property type="entry name" value="Rhodanese-like domain"/>
    <property type="match status" value="2"/>
</dbReference>
<feature type="domain" description="Rhodanese" evidence="3">
    <location>
        <begin position="159"/>
        <end position="272"/>
    </location>
</feature>
<dbReference type="SMART" id="SM00450">
    <property type="entry name" value="RHOD"/>
    <property type="match status" value="2"/>
</dbReference>
<dbReference type="GO" id="GO:0004792">
    <property type="term" value="F:thiosulfate-cyanide sulfurtransferase activity"/>
    <property type="evidence" value="ECO:0007669"/>
    <property type="project" value="TreeGrafter"/>
</dbReference>
<evidence type="ECO:0000256" key="1">
    <source>
        <dbReference type="ARBA" id="ARBA00022679"/>
    </source>
</evidence>
<organism evidence="4 5">
    <name type="scientific">Mesoterricola sediminis</name>
    <dbReference type="NCBI Taxonomy" id="2927980"/>
    <lineage>
        <taxon>Bacteria</taxon>
        <taxon>Pseudomonadati</taxon>
        <taxon>Acidobacteriota</taxon>
        <taxon>Holophagae</taxon>
        <taxon>Holophagales</taxon>
        <taxon>Holophagaceae</taxon>
        <taxon>Mesoterricola</taxon>
    </lineage>
</organism>
<evidence type="ECO:0000313" key="4">
    <source>
        <dbReference type="EMBL" id="BDU77507.1"/>
    </source>
</evidence>
<evidence type="ECO:0000256" key="2">
    <source>
        <dbReference type="ARBA" id="ARBA00022737"/>
    </source>
</evidence>
<dbReference type="EMBL" id="AP027081">
    <property type="protein sequence ID" value="BDU77507.1"/>
    <property type="molecule type" value="Genomic_DNA"/>
</dbReference>
<dbReference type="PROSITE" id="PS50206">
    <property type="entry name" value="RHODANESE_3"/>
    <property type="match status" value="2"/>
</dbReference>
<name>A0AA48H0Q9_9BACT</name>
<keyword evidence="5" id="KW-1185">Reference proteome</keyword>
<sequence length="274" mass="29123">MSRPALVAPQDLTAPFVLMDCRAGAGTFAAGHLPGAIHADLDRFLGAGLEPGADPARGGRHPLPDPAAWARQLGAWGIVPGTWVVAYDGASGGAGAARLWWMLRAFGHEDVSVLDGGMAAALEAGLPAPGVQPPPAPDYPEDRWLLPRADIDLVDRLRLDPDWKILDVRAPERYRGETEPLDPVAGHIPGALNLPWQRNLGPDGRMKPARELRELYQAFLGDTPRQRLVVHCGSGVTACHTLLALEAAGLGGAALYVGSWSEWCRSGRERATGA</sequence>
<dbReference type="PANTHER" id="PTHR11364">
    <property type="entry name" value="THIOSULFATE SULFERTANSFERASE"/>
    <property type="match status" value="1"/>
</dbReference>
<gene>
    <name evidence="4" type="ORF">METESE_24650</name>
</gene>
<dbReference type="PANTHER" id="PTHR11364:SF27">
    <property type="entry name" value="SULFURTRANSFERASE"/>
    <property type="match status" value="1"/>
</dbReference>
<reference evidence="4" key="1">
    <citation type="journal article" date="2023" name="Int. J. Syst. Evol. Microbiol.">
        <title>Mesoterricola silvestris gen. nov., sp. nov., Mesoterricola sediminis sp. nov., Geothrix oryzae sp. nov., Geothrix edaphica sp. nov., Geothrix rubra sp. nov., and Geothrix limicola sp. nov., six novel members of Acidobacteriota isolated from soils.</title>
        <authorList>
            <person name="Itoh H."/>
            <person name="Sugisawa Y."/>
            <person name="Mise K."/>
            <person name="Xu Z."/>
            <person name="Kuniyasu M."/>
            <person name="Ushijima N."/>
            <person name="Kawano K."/>
            <person name="Kobayashi E."/>
            <person name="Shiratori Y."/>
            <person name="Masuda Y."/>
            <person name="Senoo K."/>
        </authorList>
    </citation>
    <scope>NUCLEOTIDE SEQUENCE</scope>
    <source>
        <strain evidence="4">W786</strain>
    </source>
</reference>